<feature type="coiled-coil region" evidence="2">
    <location>
        <begin position="148"/>
        <end position="184"/>
    </location>
</feature>
<dbReference type="PANTHER" id="PTHR45982:SF1">
    <property type="entry name" value="REGULATOR OF CHROMOSOME CONDENSATION"/>
    <property type="match status" value="1"/>
</dbReference>
<dbReference type="EMBL" id="LSRX01000644">
    <property type="protein sequence ID" value="OLP91903.1"/>
    <property type="molecule type" value="Genomic_DNA"/>
</dbReference>
<feature type="repeat" description="RCC1" evidence="1">
    <location>
        <begin position="1239"/>
        <end position="1277"/>
    </location>
</feature>
<dbReference type="InterPro" id="IPR000408">
    <property type="entry name" value="Reg_chr_condens"/>
</dbReference>
<feature type="repeat" description="RCC1" evidence="1">
    <location>
        <begin position="1122"/>
        <end position="1160"/>
    </location>
</feature>
<accession>A0A1Q9D9M4</accession>
<dbReference type="Gene3D" id="2.130.10.30">
    <property type="entry name" value="Regulator of chromosome condensation 1/beta-lactamase-inhibitor protein II"/>
    <property type="match status" value="3"/>
</dbReference>
<dbReference type="OrthoDB" id="61110at2759"/>
<dbReference type="Pfam" id="PF13540">
    <property type="entry name" value="RCC1_2"/>
    <property type="match status" value="10"/>
</dbReference>
<protein>
    <submittedName>
        <fullName evidence="4">ATPase family AAA domain-containing protein 3-A</fullName>
    </submittedName>
</protein>
<proteinExistence type="predicted"/>
<dbReference type="Pfam" id="PF00004">
    <property type="entry name" value="AAA"/>
    <property type="match status" value="1"/>
</dbReference>
<dbReference type="InterPro" id="IPR027417">
    <property type="entry name" value="P-loop_NTPase"/>
</dbReference>
<dbReference type="InterPro" id="IPR003593">
    <property type="entry name" value="AAA+_ATPase"/>
</dbReference>
<dbReference type="PROSITE" id="PS50012">
    <property type="entry name" value="RCC1_3"/>
    <property type="match status" value="4"/>
</dbReference>
<dbReference type="InterPro" id="IPR009091">
    <property type="entry name" value="RCC1/BLIP-II"/>
</dbReference>
<evidence type="ECO:0000313" key="4">
    <source>
        <dbReference type="EMBL" id="OLP91903.1"/>
    </source>
</evidence>
<reference evidence="4 5" key="1">
    <citation type="submission" date="2016-02" db="EMBL/GenBank/DDBJ databases">
        <title>Genome analysis of coral dinoflagellate symbionts highlights evolutionary adaptations to a symbiotic lifestyle.</title>
        <authorList>
            <person name="Aranda M."/>
            <person name="Li Y."/>
            <person name="Liew Y.J."/>
            <person name="Baumgarten S."/>
            <person name="Simakov O."/>
            <person name="Wilson M."/>
            <person name="Piel J."/>
            <person name="Ashoor H."/>
            <person name="Bougouffa S."/>
            <person name="Bajic V.B."/>
            <person name="Ryu T."/>
            <person name="Ravasi T."/>
            <person name="Bayer T."/>
            <person name="Micklem G."/>
            <person name="Kim H."/>
            <person name="Bhak J."/>
            <person name="Lajeunesse T.C."/>
            <person name="Voolstra C.R."/>
        </authorList>
    </citation>
    <scope>NUCLEOTIDE SEQUENCE [LARGE SCALE GENOMIC DNA]</scope>
    <source>
        <strain evidence="4 5">CCMP2467</strain>
    </source>
</reference>
<feature type="domain" description="AAA+ ATPase" evidence="3">
    <location>
        <begin position="307"/>
        <end position="439"/>
    </location>
</feature>
<dbReference type="InterPro" id="IPR003960">
    <property type="entry name" value="ATPase_AAA_CS"/>
</dbReference>
<dbReference type="SUPFAM" id="SSF52540">
    <property type="entry name" value="P-loop containing nucleoside triphosphate hydrolases"/>
    <property type="match status" value="1"/>
</dbReference>
<evidence type="ECO:0000313" key="5">
    <source>
        <dbReference type="Proteomes" id="UP000186817"/>
    </source>
</evidence>
<dbReference type="PROSITE" id="PS00626">
    <property type="entry name" value="RCC1_2"/>
    <property type="match status" value="1"/>
</dbReference>
<name>A0A1Q9D9M4_SYMMI</name>
<gene>
    <name evidence="4" type="primary">atad3-a</name>
    <name evidence="4" type="ORF">AK812_SmicGene26351</name>
</gene>
<evidence type="ECO:0000259" key="3">
    <source>
        <dbReference type="SMART" id="SM00382"/>
    </source>
</evidence>
<feature type="repeat" description="RCC1" evidence="1">
    <location>
        <begin position="604"/>
        <end position="642"/>
    </location>
</feature>
<dbReference type="InterPro" id="IPR051553">
    <property type="entry name" value="Ran_GTPase-activating"/>
</dbReference>
<dbReference type="GO" id="GO:0005085">
    <property type="term" value="F:guanyl-nucleotide exchange factor activity"/>
    <property type="evidence" value="ECO:0007669"/>
    <property type="project" value="TreeGrafter"/>
</dbReference>
<dbReference type="InterPro" id="IPR003959">
    <property type="entry name" value="ATPase_AAA_core"/>
</dbReference>
<keyword evidence="5" id="KW-1185">Reference proteome</keyword>
<dbReference type="PROSITE" id="PS00674">
    <property type="entry name" value="AAA"/>
    <property type="match status" value="1"/>
</dbReference>
<dbReference type="GO" id="GO:0016887">
    <property type="term" value="F:ATP hydrolysis activity"/>
    <property type="evidence" value="ECO:0007669"/>
    <property type="project" value="InterPro"/>
</dbReference>
<sequence length="1302" mass="140140">MLEVSVSMESGWLPGPDNRRAALGVSCTSTGGPQLDDTRSWFQDRPFFEKHAVAGAGLDCRGIKDPNSTMAARAAATLGGILQPAPFEGGGMCGPLYYQGAAALKEIDGSRNSKLAFEVATMQDTRREQFRLHIWGERTQQRAALLEMEKQRTARSQLEEQTLAAQAEESRRQLEESVRETMRARGVQDIETAAAKADAAGRAQQELSPALSDPERENIDIRLREMRAQTAEKRRTTLETIDAFFTSLWLHFWAKTITLVGGEAPQPTAFGARDVEVVLAAAAILATRAWHKHQPLRSFGSLQNGTPFRHLLLHGPPGTGKTLFARTLARQSGLDYAIMSGGDLGPLGRDGPNELHKLFEWAKRSRRGLVLFIDEADSFLRRGRGGEGTMGEDARSVFLHHTGTESARVAVILATNVPTVLDRAVLDRVDEEFEFPRPAFEQRNQMLRLFIDQYLLRSSKGGKSLIEVDAALDDKFWEDVYNLSLLVHHFRGTHWAQHVLPFLGFRILSANCSVAATELNTVAISEAGELACFGVNPYSLPPDLGPVVAVAAGGTYHTCAVKASGELVCFGDNEWGQCEVPPDLGPVVAVAAQNIHTCAVKASGELVCFGSNGDGQCDVPPDLGLVVAVAAGSAHTCALEASGELVCFGDDEWGQCDVPPDLGPVVAVAAGFAHTCAVKASGELVCFGDNESGQCEVPPDLGPVVAVAAQNIHTCAVKASGELVCFGDNRGGQCHVPPDLGPVVAVAAGRAHTCAVKTSGELVCFGNNHYGQCDFPPGFKVLLAPESIRALTPDPIQEVLQPVHHSEPATDISEEEGAAIVAEQEASWIEHNIGSGWHGDDLQPQMPAGLTRVVHLTLSRSHRRLDEDLEHSVVLQPYRQALEEEGLAWRLQPSGAKIFMEPFCFRAIYSHLSTMRLRPCDIFVSETLENEVVRVIRQIPRSLGVIPRSSQSIAFADEDGEVVLVSRSFLNIPAGMFLSPASVVQSTTEDVAKQTEGMSGRQLAKLVLAFQPLGPKSPREESRQKAYLRSAVFGSGTTRLTQGLAQTVLQWRLSHPNACSVSFDRRMLLDFDTPFPRDIYNVRLLVHLTRETTLAELILPFLGPVVAVAAGLEHTAALRATGELLCFGANRWGECDVPKDLGRVLSVAAGDFHTCALQATGEIACFGNNEHGQCDVPGELGPVHAIAAGAYHTCAINSRCELVCFGKNDCGQCAVPPDIGPVAGVTAGAYYTCVVKASGELVCFGMNSLGQCDVPPDLGPVVAVAAGYYHTCAVKASGELLCFGNHEHGQYARVCAGMREYA</sequence>
<dbReference type="Gene3D" id="3.40.50.300">
    <property type="entry name" value="P-loop containing nucleotide triphosphate hydrolases"/>
    <property type="match status" value="1"/>
</dbReference>
<evidence type="ECO:0000256" key="1">
    <source>
        <dbReference type="PROSITE-ProRule" id="PRU00235"/>
    </source>
</evidence>
<dbReference type="GO" id="GO:0005524">
    <property type="term" value="F:ATP binding"/>
    <property type="evidence" value="ECO:0007669"/>
    <property type="project" value="InterPro"/>
</dbReference>
<evidence type="ECO:0000256" key="2">
    <source>
        <dbReference type="SAM" id="Coils"/>
    </source>
</evidence>
<organism evidence="4 5">
    <name type="scientific">Symbiodinium microadriaticum</name>
    <name type="common">Dinoflagellate</name>
    <name type="synonym">Zooxanthella microadriatica</name>
    <dbReference type="NCBI Taxonomy" id="2951"/>
    <lineage>
        <taxon>Eukaryota</taxon>
        <taxon>Sar</taxon>
        <taxon>Alveolata</taxon>
        <taxon>Dinophyceae</taxon>
        <taxon>Suessiales</taxon>
        <taxon>Symbiodiniaceae</taxon>
        <taxon>Symbiodinium</taxon>
    </lineage>
</organism>
<dbReference type="GO" id="GO:0005737">
    <property type="term" value="C:cytoplasm"/>
    <property type="evidence" value="ECO:0007669"/>
    <property type="project" value="TreeGrafter"/>
</dbReference>
<dbReference type="Proteomes" id="UP000186817">
    <property type="component" value="Unassembled WGS sequence"/>
</dbReference>
<dbReference type="SUPFAM" id="SSF50985">
    <property type="entry name" value="RCC1/BLIP-II"/>
    <property type="match status" value="2"/>
</dbReference>
<dbReference type="SMART" id="SM00382">
    <property type="entry name" value="AAA"/>
    <property type="match status" value="1"/>
</dbReference>
<dbReference type="PANTHER" id="PTHR45982">
    <property type="entry name" value="REGULATOR OF CHROMOSOME CONDENSATION"/>
    <property type="match status" value="1"/>
</dbReference>
<keyword evidence="2" id="KW-0175">Coiled coil</keyword>
<feature type="repeat" description="RCC1" evidence="1">
    <location>
        <begin position="1161"/>
        <end position="1199"/>
    </location>
</feature>
<comment type="caution">
    <text evidence="4">The sequence shown here is derived from an EMBL/GenBank/DDBJ whole genome shotgun (WGS) entry which is preliminary data.</text>
</comment>